<dbReference type="KEGG" id="cfk:CFRA_10325"/>
<organism evidence="2 3">
    <name type="scientific">Corynebacterium frankenforstense DSM 45800</name>
    <dbReference type="NCBI Taxonomy" id="1437875"/>
    <lineage>
        <taxon>Bacteria</taxon>
        <taxon>Bacillati</taxon>
        <taxon>Actinomycetota</taxon>
        <taxon>Actinomycetes</taxon>
        <taxon>Mycobacteriales</taxon>
        <taxon>Corynebacteriaceae</taxon>
        <taxon>Corynebacterium</taxon>
    </lineage>
</organism>
<keyword evidence="1" id="KW-0812">Transmembrane</keyword>
<evidence type="ECO:0000256" key="1">
    <source>
        <dbReference type="SAM" id="Phobius"/>
    </source>
</evidence>
<feature type="transmembrane region" description="Helical" evidence="1">
    <location>
        <begin position="34"/>
        <end position="54"/>
    </location>
</feature>
<dbReference type="AlphaFoldDB" id="A0A1L7CUR5"/>
<keyword evidence="3" id="KW-1185">Reference proteome</keyword>
<gene>
    <name evidence="2" type="ORF">CFRA_10325</name>
</gene>
<feature type="transmembrane region" description="Helical" evidence="1">
    <location>
        <begin position="75"/>
        <end position="99"/>
    </location>
</feature>
<dbReference type="STRING" id="1437875.CFRA_10325"/>
<dbReference type="Proteomes" id="UP000185434">
    <property type="component" value="Chromosome"/>
</dbReference>
<accession>A0A1L7CUR5</accession>
<feature type="transmembrane region" description="Helical" evidence="1">
    <location>
        <begin position="7"/>
        <end position="28"/>
    </location>
</feature>
<evidence type="ECO:0000313" key="2">
    <source>
        <dbReference type="EMBL" id="APT89557.1"/>
    </source>
</evidence>
<evidence type="ECO:0000313" key="3">
    <source>
        <dbReference type="Proteomes" id="UP000185434"/>
    </source>
</evidence>
<name>A0A1L7CUR5_9CORY</name>
<keyword evidence="1" id="KW-0472">Membrane</keyword>
<dbReference type="EMBL" id="CP009247">
    <property type="protein sequence ID" value="APT89557.1"/>
    <property type="molecule type" value="Genomic_DNA"/>
</dbReference>
<dbReference type="Pfam" id="PF11377">
    <property type="entry name" value="DUF3180"/>
    <property type="match status" value="1"/>
</dbReference>
<dbReference type="RefSeq" id="WP_075664553.1">
    <property type="nucleotide sequence ID" value="NZ_CP009247.1"/>
</dbReference>
<evidence type="ECO:0008006" key="4">
    <source>
        <dbReference type="Google" id="ProtNLM"/>
    </source>
</evidence>
<protein>
    <recommendedName>
        <fullName evidence="4">DUF3180 domain-containing protein</fullName>
    </recommendedName>
</protein>
<dbReference type="OrthoDB" id="4426699at2"/>
<feature type="transmembrane region" description="Helical" evidence="1">
    <location>
        <begin position="119"/>
        <end position="139"/>
    </location>
</feature>
<sequence>MKRTSIPALIAVGGFIAAMTLIATWRFYGSMASVPVAVSITLWVMAVVCLVIAVKVRARRKDGRIGQDRSQLNPITAAQFLVIGKASAWTGAVIGGLYAGMAAWVIPRAGDLVAAASDIPGVVASALGGVVLSGAGVFLERSCEVPPPADGEPA</sequence>
<keyword evidence="1" id="KW-1133">Transmembrane helix</keyword>
<proteinExistence type="predicted"/>
<dbReference type="InterPro" id="IPR021517">
    <property type="entry name" value="DUF3180"/>
</dbReference>
<reference evidence="2 3" key="1">
    <citation type="submission" date="2014-08" db="EMBL/GenBank/DDBJ databases">
        <title>Complete genome sequence of Corynebacterium frankenforstense ST18(T) (=DSM 45800(T)), isolated from raw cow milk.</title>
        <authorList>
            <person name="Ruckert C."/>
            <person name="Albersmeier A."/>
            <person name="Winkler A."/>
            <person name="Lipski A."/>
            <person name="Kalinowski J."/>
        </authorList>
    </citation>
    <scope>NUCLEOTIDE SEQUENCE [LARGE SCALE GENOMIC DNA]</scope>
    <source>
        <strain evidence="2 3">ST18</strain>
    </source>
</reference>